<dbReference type="GO" id="GO:0043138">
    <property type="term" value="F:3'-5' DNA helicase activity"/>
    <property type="evidence" value="ECO:0007669"/>
    <property type="project" value="TreeGrafter"/>
</dbReference>
<reference evidence="6 7" key="1">
    <citation type="journal article" date="2020" name="Arch. Microbiol.">
        <title>The genome sequence of the giant phototrophic gammaproteobacterium Thiospirillum jenense gives insight into its physiological properties and phylogenetic relationships.</title>
        <authorList>
            <person name="Imhoff J.F."/>
            <person name="Meyer T.E."/>
            <person name="Kyndt J.A."/>
        </authorList>
    </citation>
    <scope>NUCLEOTIDE SEQUENCE [LARGE SCALE GENOMIC DNA]</scope>
    <source>
        <strain evidence="6 7">DSM 216</strain>
    </source>
</reference>
<dbReference type="AlphaFoldDB" id="A0A839HLP8"/>
<evidence type="ECO:0000313" key="7">
    <source>
        <dbReference type="Proteomes" id="UP000548632"/>
    </source>
</evidence>
<evidence type="ECO:0008006" key="8">
    <source>
        <dbReference type="Google" id="ProtNLM"/>
    </source>
</evidence>
<accession>A0A839HLP8</accession>
<dbReference type="InterPro" id="IPR041236">
    <property type="entry name" value="PriA_C"/>
</dbReference>
<dbReference type="SUPFAM" id="SSF52540">
    <property type="entry name" value="P-loop containing nucleoside triphosphate hydrolases"/>
    <property type="match status" value="1"/>
</dbReference>
<proteinExistence type="predicted"/>
<dbReference type="InterPro" id="IPR001650">
    <property type="entry name" value="Helicase_C-like"/>
</dbReference>
<dbReference type="GO" id="GO:0003677">
    <property type="term" value="F:DNA binding"/>
    <property type="evidence" value="ECO:0007669"/>
    <property type="project" value="UniProtKB-KW"/>
</dbReference>
<sequence>MGRIDRDSTRRKGELERLLTAARLGEYPILLGTQMLAKGHHLPGVTLVGILSLDQGLHGVEFRATERMAQLLVQVAGRAGRAARAGTVLLQTRYPEHPLLLALLQQGYAGFAAQALIEREAAQLPPFSYQALLRADSRTSETAMEFLQQAATVAPALGAAELWGPAPAPLERRAARYRAQLLLQAPSRQIVQTVLNEWLPRVRDLNYPSQLRWSVDVDPQEGV</sequence>
<dbReference type="Pfam" id="PF00271">
    <property type="entry name" value="Helicase_C"/>
    <property type="match status" value="1"/>
</dbReference>
<evidence type="ECO:0000313" key="6">
    <source>
        <dbReference type="EMBL" id="MBB1127219.1"/>
    </source>
</evidence>
<evidence type="ECO:0000259" key="5">
    <source>
        <dbReference type="Pfam" id="PF18074"/>
    </source>
</evidence>
<evidence type="ECO:0000259" key="4">
    <source>
        <dbReference type="Pfam" id="PF00271"/>
    </source>
</evidence>
<dbReference type="EMBL" id="JABVCQ010000041">
    <property type="protein sequence ID" value="MBB1127219.1"/>
    <property type="molecule type" value="Genomic_DNA"/>
</dbReference>
<dbReference type="GO" id="GO:0006270">
    <property type="term" value="P:DNA replication initiation"/>
    <property type="evidence" value="ECO:0007669"/>
    <property type="project" value="TreeGrafter"/>
</dbReference>
<organism evidence="6 7">
    <name type="scientific">Thiospirillum jenense</name>
    <dbReference type="NCBI Taxonomy" id="1653858"/>
    <lineage>
        <taxon>Bacteria</taxon>
        <taxon>Pseudomonadati</taxon>
        <taxon>Pseudomonadota</taxon>
        <taxon>Gammaproteobacteria</taxon>
        <taxon>Chromatiales</taxon>
        <taxon>Chromatiaceae</taxon>
        <taxon>Thiospirillum</taxon>
    </lineage>
</organism>
<feature type="domain" description="Helicase C-terminal" evidence="4">
    <location>
        <begin position="9"/>
        <end position="82"/>
    </location>
</feature>
<protein>
    <recommendedName>
        <fullName evidence="8">Primosomal protein N</fullName>
    </recommendedName>
</protein>
<dbReference type="Proteomes" id="UP000548632">
    <property type="component" value="Unassembled WGS sequence"/>
</dbReference>
<comment type="caution">
    <text evidence="6">The sequence shown here is derived from an EMBL/GenBank/DDBJ whole genome shotgun (WGS) entry which is preliminary data.</text>
</comment>
<evidence type="ECO:0000256" key="3">
    <source>
        <dbReference type="ARBA" id="ARBA00023125"/>
    </source>
</evidence>
<dbReference type="GO" id="GO:0006302">
    <property type="term" value="P:double-strand break repair"/>
    <property type="evidence" value="ECO:0007669"/>
    <property type="project" value="TreeGrafter"/>
</dbReference>
<feature type="domain" description="Primosomal protein N C-terminal" evidence="5">
    <location>
        <begin position="126"/>
        <end position="219"/>
    </location>
</feature>
<dbReference type="Gene3D" id="3.40.50.300">
    <property type="entry name" value="P-loop containing nucleotide triphosphate hydrolases"/>
    <property type="match status" value="1"/>
</dbReference>
<dbReference type="InterPro" id="IPR027417">
    <property type="entry name" value="P-loop_NTPase"/>
</dbReference>
<keyword evidence="2" id="KW-0067">ATP-binding</keyword>
<gene>
    <name evidence="6" type="ORF">HUK38_13450</name>
</gene>
<evidence type="ECO:0000256" key="1">
    <source>
        <dbReference type="ARBA" id="ARBA00022741"/>
    </source>
</evidence>
<name>A0A839HLP8_9GAMM</name>
<keyword evidence="1" id="KW-0547">Nucleotide-binding</keyword>
<evidence type="ECO:0000256" key="2">
    <source>
        <dbReference type="ARBA" id="ARBA00022840"/>
    </source>
</evidence>
<dbReference type="GO" id="GO:0005524">
    <property type="term" value="F:ATP binding"/>
    <property type="evidence" value="ECO:0007669"/>
    <property type="project" value="UniProtKB-KW"/>
</dbReference>
<dbReference type="PANTHER" id="PTHR30580">
    <property type="entry name" value="PRIMOSOMAL PROTEIN N"/>
    <property type="match status" value="1"/>
</dbReference>
<dbReference type="Pfam" id="PF18074">
    <property type="entry name" value="PriA_C"/>
    <property type="match status" value="1"/>
</dbReference>
<keyword evidence="7" id="KW-1185">Reference proteome</keyword>
<dbReference type="GO" id="GO:0006310">
    <property type="term" value="P:DNA recombination"/>
    <property type="evidence" value="ECO:0007669"/>
    <property type="project" value="TreeGrafter"/>
</dbReference>
<keyword evidence="3" id="KW-0238">DNA-binding</keyword>
<dbReference type="PANTHER" id="PTHR30580:SF0">
    <property type="entry name" value="PRIMOSOMAL PROTEIN N"/>
    <property type="match status" value="1"/>
</dbReference>